<dbReference type="EnsemblMetazoa" id="AALB003605-RA">
    <property type="protein sequence ID" value="AALB003605-PA"/>
    <property type="gene ID" value="AALB003605"/>
</dbReference>
<name>A0A182FAS5_ANOAL</name>
<comment type="similarity">
    <text evidence="1">Belongs to the sulfatase-modifying factor family.</text>
</comment>
<feature type="chain" id="PRO_5043982904" evidence="3">
    <location>
        <begin position="24"/>
        <end position="754"/>
    </location>
</feature>
<dbReference type="VEuPathDB" id="VectorBase:AALB20_026986"/>
<feature type="compositionally biased region" description="Basic and acidic residues" evidence="2">
    <location>
        <begin position="414"/>
        <end position="425"/>
    </location>
</feature>
<dbReference type="InterPro" id="IPR042095">
    <property type="entry name" value="SUMF_sf"/>
</dbReference>
<dbReference type="InterPro" id="IPR051043">
    <property type="entry name" value="Sulfatase_Mod_Factor_Kinase"/>
</dbReference>
<dbReference type="VEuPathDB" id="VectorBase:AALB017425"/>
<feature type="domain" description="Sulfatase-modifying factor enzyme-like" evidence="4">
    <location>
        <begin position="66"/>
        <end position="330"/>
    </location>
</feature>
<feature type="signal peptide" evidence="3">
    <location>
        <begin position="1"/>
        <end position="23"/>
    </location>
</feature>
<dbReference type="InterPro" id="IPR016187">
    <property type="entry name" value="CTDL_fold"/>
</dbReference>
<sequence>MDEWKLLYQLLLYLTLIVGLVRADCGCNKLKRQPEGSELPQEQIIFPDEGGKAGKLLDLVEHSERYEQMSLIPGGEYLIGTDQPVFPVDKESPERPVTVAAFYLDQYEVSNARFKEFVDQTGYITEAEKFGDSFVFQRLLSEEVRKRYEDFRVAAAPWWYKVQGASWRYPEADKGRSVEQDRLDHPVVHVSWNDAVAYCRWKGKRLPTEAEWEVACRGGRKQKLFPWGNKLMPKDRHQMNIWQGAFPESDLAEDGCDGTCPVGKFRQNPYDLYNIVGNVWEWTADLWDAADGKPTAERRPGADPPNRVKKGGSYLCHESYCYRGSERQQAATVKTCLINGETTKQLPSIKMQIKQEKLSFSDVDDTDEESDGQTTAISGQVLESLKGLIKQEKITSSEDDSDSSEPATPQEIAAKVKGEPPERDSVPSNRSIGGAVAVKIEPSENRARGNETVVEPLAGDDLASNTSTVVTDTGFPPPLQSKLVDYLQRFPNVRPTIAANNRGTAVELDLSNPDEEAWIVQCPATIDPHVVLMNRKLNLSVPQATVKKCPIALETTVRRNTTQQVISVLSESQMKSFVPAGFIRITEPLPEVNHSEQLEQRENNGEMRVPFPATIRERHPLLGSDFQTLLAIPDGVQKRLSIARQKADSFYTSPQLVENTKHSGKPLTEPVTKTRKRKTVAQENVATQPPAEAMPIAVDETVVKEEPMTPTKKKAKKNHRTAATAIEEDAGHSVVVKKEVTEATEDDISWLLNI</sequence>
<dbReference type="GO" id="GO:0120147">
    <property type="term" value="F:formylglycine-generating oxidase activity"/>
    <property type="evidence" value="ECO:0007669"/>
    <property type="project" value="TreeGrafter"/>
</dbReference>
<evidence type="ECO:0000313" key="5">
    <source>
        <dbReference type="EnsemblMetazoa" id="AALB003605-PA"/>
    </source>
</evidence>
<reference evidence="5" key="2">
    <citation type="submission" date="2022-08" db="UniProtKB">
        <authorList>
            <consortium name="EnsemblMetazoa"/>
        </authorList>
    </citation>
    <scope>IDENTIFICATION</scope>
    <source>
        <strain evidence="5">STECLA/ALBI9_A</strain>
    </source>
</reference>
<evidence type="ECO:0000256" key="2">
    <source>
        <dbReference type="SAM" id="MobiDB-lite"/>
    </source>
</evidence>
<accession>A0A182FAS5</accession>
<dbReference type="AlphaFoldDB" id="A0A182FAS5"/>
<protein>
    <submittedName>
        <fullName evidence="5">FGE-sulfatase domain-containing protein</fullName>
    </submittedName>
</protein>
<dbReference type="Proteomes" id="UP000069272">
    <property type="component" value="Chromosome 2R"/>
</dbReference>
<evidence type="ECO:0000256" key="1">
    <source>
        <dbReference type="ARBA" id="ARBA00005310"/>
    </source>
</evidence>
<evidence type="ECO:0000313" key="6">
    <source>
        <dbReference type="Proteomes" id="UP000069272"/>
    </source>
</evidence>
<reference evidence="5 6" key="1">
    <citation type="journal article" date="2017" name="G3 (Bethesda)">
        <title>The Physical Genome Mapping of Anopheles albimanus Corrected Scaffold Misassemblies and Identified Interarm Rearrangements in Genus Anopheles.</title>
        <authorList>
            <person name="Artemov G.N."/>
            <person name="Peery A.N."/>
            <person name="Jiang X."/>
            <person name="Tu Z."/>
            <person name="Stegniy V.N."/>
            <person name="Sharakhova M.V."/>
            <person name="Sharakhov I.V."/>
        </authorList>
    </citation>
    <scope>NUCLEOTIDE SEQUENCE [LARGE SCALE GENOMIC DNA]</scope>
    <source>
        <strain evidence="5 6">ALBI9_A</strain>
    </source>
</reference>
<feature type="region of interest" description="Disordered" evidence="2">
    <location>
        <begin position="393"/>
        <end position="474"/>
    </location>
</feature>
<evidence type="ECO:0000256" key="3">
    <source>
        <dbReference type="SAM" id="SignalP"/>
    </source>
</evidence>
<keyword evidence="6" id="KW-1185">Reference proteome</keyword>
<dbReference type="SUPFAM" id="SSF56436">
    <property type="entry name" value="C-type lectin-like"/>
    <property type="match status" value="1"/>
</dbReference>
<dbReference type="Gene3D" id="3.90.1580.10">
    <property type="entry name" value="paralog of FGE (formylglycine-generating enzyme)"/>
    <property type="match status" value="1"/>
</dbReference>
<dbReference type="GO" id="GO:0005783">
    <property type="term" value="C:endoplasmic reticulum"/>
    <property type="evidence" value="ECO:0007669"/>
    <property type="project" value="TreeGrafter"/>
</dbReference>
<organism evidence="5 6">
    <name type="scientific">Anopheles albimanus</name>
    <name type="common">New world malaria mosquito</name>
    <dbReference type="NCBI Taxonomy" id="7167"/>
    <lineage>
        <taxon>Eukaryota</taxon>
        <taxon>Metazoa</taxon>
        <taxon>Ecdysozoa</taxon>
        <taxon>Arthropoda</taxon>
        <taxon>Hexapoda</taxon>
        <taxon>Insecta</taxon>
        <taxon>Pterygota</taxon>
        <taxon>Neoptera</taxon>
        <taxon>Endopterygota</taxon>
        <taxon>Diptera</taxon>
        <taxon>Nematocera</taxon>
        <taxon>Culicoidea</taxon>
        <taxon>Culicidae</taxon>
        <taxon>Anophelinae</taxon>
        <taxon>Anopheles</taxon>
    </lineage>
</organism>
<dbReference type="VEuPathDB" id="VectorBase:AALB017424"/>
<keyword evidence="3" id="KW-0732">Signal</keyword>
<dbReference type="PANTHER" id="PTHR23150">
    <property type="entry name" value="SULFATASE MODIFYING FACTOR 1, 2"/>
    <property type="match status" value="1"/>
</dbReference>
<dbReference type="STRING" id="7167.A0A182FAS5"/>
<dbReference type="PANTHER" id="PTHR23150:SF19">
    <property type="entry name" value="FORMYLGLYCINE-GENERATING ENZYME"/>
    <property type="match status" value="1"/>
</dbReference>
<dbReference type="VEuPathDB" id="VectorBase:AALB20_031739"/>
<proteinExistence type="inferred from homology"/>
<evidence type="ECO:0000259" key="4">
    <source>
        <dbReference type="Pfam" id="PF03781"/>
    </source>
</evidence>
<dbReference type="Pfam" id="PF03781">
    <property type="entry name" value="FGE-sulfatase"/>
    <property type="match status" value="1"/>
</dbReference>
<dbReference type="InterPro" id="IPR005532">
    <property type="entry name" value="SUMF_dom"/>
</dbReference>